<dbReference type="Gene3D" id="4.10.220.110">
    <property type="match status" value="1"/>
</dbReference>
<dbReference type="EMBL" id="JADJEV010000005">
    <property type="protein sequence ID" value="MBK6975497.1"/>
    <property type="molecule type" value="Genomic_DNA"/>
</dbReference>
<dbReference type="Pfam" id="PF05954">
    <property type="entry name" value="Phage_GPD"/>
    <property type="match status" value="1"/>
</dbReference>
<dbReference type="PANTHER" id="PTHR32305:SF15">
    <property type="entry name" value="PROTEIN RHSA-RELATED"/>
    <property type="match status" value="1"/>
</dbReference>
<keyword evidence="3" id="KW-0964">Secreted</keyword>
<dbReference type="Gene3D" id="2.40.50.230">
    <property type="entry name" value="Gp5 N-terminal domain"/>
    <property type="match status" value="1"/>
</dbReference>
<dbReference type="NCBIfam" id="TIGR01646">
    <property type="entry name" value="vgr_GE"/>
    <property type="match status" value="1"/>
</dbReference>
<dbReference type="Gene3D" id="3.55.50.10">
    <property type="entry name" value="Baseplate protein-like domains"/>
    <property type="match status" value="1"/>
</dbReference>
<accession>A0A9D7EDC8</accession>
<protein>
    <submittedName>
        <fullName evidence="6">Type VI secretion system tip protein VgrG</fullName>
    </submittedName>
</protein>
<feature type="domain" description="Gp5/Type VI secretion system Vgr C-terminal trimerisation" evidence="5">
    <location>
        <begin position="465"/>
        <end position="578"/>
    </location>
</feature>
<name>A0A9D7EDC8_9PROT</name>
<dbReference type="Pfam" id="PF22178">
    <property type="entry name" value="Gp5_trimer_C"/>
    <property type="match status" value="1"/>
</dbReference>
<sequence>MPRIMDIVTPLGADTLLFHSMRATESLGRLFDYRLSLLSTRNDLAPAALLGKNATVKVQLPKGGPRHFDGCVTRFALIGSHGRYARYEMVLRPWLWFLTRAADCRIFQKQTVPEIIQAIFAKYPNAAFELKLSGSYQPWDYCVQYRETDHNFISRLMEQEGIYTYYRHSEGEHTLILADSPAAHDPYPGYASIGFVADNRSSTTEKERITDWAYGAEVQSGKYVINEYDFTKPSTPQQQNTLHPREHDEAEHEIYDYPGEYDSLGEGDGYVRLRMEALQARHERIQAVANVRGLAAGHTFKLKGHPRADQNRQYLIVATHLELASNEHEAAASSGATFTVSFEAIPAATQYRSERQTPKPLIHGLQTAKVVGPPGEEIYTDEYGRVKVHFYWDRHGKEDENASCWIRVSQPWAGKNFGMKAVPRIGQEMVVEFLEGDPDRPLITGRVYNAEQMPPWELPANKTQTGILSRSSMGGAYSNANALRFEDKKGEEQLWLHAEKDQLTEVEHDEDKWVGNDRRKTIDGHETNVIHKNRTETVDQNETITVHQNRTERVDQNETISIGDNRKEDVGKNENITIGKNRTESVGRNEKVKIGVNQNLRVGANKQESIGLTSLKNVGIAQMTNIGAAYNLNVGATWITNVGFANIETIGKMKKVTVGETTTMHSGTSTSMTAGESIVISAGKNIVIQSGKAKITLDGEKGVLTVEGVEVKIDGVSIVDVDSKKIDLN</sequence>
<gene>
    <name evidence="6" type="primary">tssI</name>
    <name evidence="6" type="ORF">IPH26_21945</name>
</gene>
<organism evidence="6 7">
    <name type="scientific">Candidatus Methylophosphatis roskildensis</name>
    <dbReference type="NCBI Taxonomy" id="2899263"/>
    <lineage>
        <taxon>Bacteria</taxon>
        <taxon>Pseudomonadati</taxon>
        <taxon>Pseudomonadota</taxon>
        <taxon>Betaproteobacteria</taxon>
        <taxon>Nitrosomonadales</taxon>
        <taxon>Sterolibacteriaceae</taxon>
        <taxon>Candidatus Methylophosphatis</taxon>
    </lineage>
</organism>
<evidence type="ECO:0000313" key="7">
    <source>
        <dbReference type="Proteomes" id="UP000807785"/>
    </source>
</evidence>
<evidence type="ECO:0000256" key="2">
    <source>
        <dbReference type="ARBA" id="ARBA00005558"/>
    </source>
</evidence>
<evidence type="ECO:0000313" key="6">
    <source>
        <dbReference type="EMBL" id="MBK6975497.1"/>
    </source>
</evidence>
<dbReference type="PANTHER" id="PTHR32305">
    <property type="match status" value="1"/>
</dbReference>
<dbReference type="NCBIfam" id="TIGR03361">
    <property type="entry name" value="VI_Rhs_Vgr"/>
    <property type="match status" value="1"/>
</dbReference>
<dbReference type="InterPro" id="IPR054030">
    <property type="entry name" value="Gp5_Vgr_C"/>
</dbReference>
<dbReference type="InterPro" id="IPR037026">
    <property type="entry name" value="Vgr_OB-fold_dom_sf"/>
</dbReference>
<comment type="subcellular location">
    <subcellularLocation>
        <location evidence="1">Secreted</location>
    </subcellularLocation>
</comment>
<dbReference type="Pfam" id="PF04717">
    <property type="entry name" value="Phage_base_V"/>
    <property type="match status" value="1"/>
</dbReference>
<dbReference type="InterPro" id="IPR006531">
    <property type="entry name" value="Gp5/Vgr_OB"/>
</dbReference>
<dbReference type="SUPFAM" id="SSF69279">
    <property type="entry name" value="Phage tail proteins"/>
    <property type="match status" value="2"/>
</dbReference>
<dbReference type="InterPro" id="IPR006533">
    <property type="entry name" value="T6SS_Vgr_RhsGE"/>
</dbReference>
<feature type="domain" description="Gp5/Type VI secretion system Vgr protein OB-fold" evidence="4">
    <location>
        <begin position="381"/>
        <end position="448"/>
    </location>
</feature>
<comment type="caution">
    <text evidence="6">The sequence shown here is derived from an EMBL/GenBank/DDBJ whole genome shotgun (WGS) entry which is preliminary data.</text>
</comment>
<comment type="similarity">
    <text evidence="2">Belongs to the VgrG protein family.</text>
</comment>
<dbReference type="InterPro" id="IPR050708">
    <property type="entry name" value="T6SS_VgrG/RHS"/>
</dbReference>
<dbReference type="Gene3D" id="2.30.110.50">
    <property type="match status" value="1"/>
</dbReference>
<proteinExistence type="inferred from homology"/>
<evidence type="ECO:0000256" key="3">
    <source>
        <dbReference type="ARBA" id="ARBA00022525"/>
    </source>
</evidence>
<dbReference type="InterPro" id="IPR017847">
    <property type="entry name" value="T6SS_RhsGE_Vgr_subset"/>
</dbReference>
<reference evidence="6" key="1">
    <citation type="submission" date="2020-10" db="EMBL/GenBank/DDBJ databases">
        <title>Connecting structure to function with the recovery of over 1000 high-quality activated sludge metagenome-assembled genomes encoding full-length rRNA genes using long-read sequencing.</title>
        <authorList>
            <person name="Singleton C.M."/>
            <person name="Petriglieri F."/>
            <person name="Kristensen J.M."/>
            <person name="Kirkegaard R.H."/>
            <person name="Michaelsen T.Y."/>
            <person name="Andersen M.H."/>
            <person name="Karst S.M."/>
            <person name="Dueholm M.S."/>
            <person name="Nielsen P.H."/>
            <person name="Albertsen M."/>
        </authorList>
    </citation>
    <scope>NUCLEOTIDE SEQUENCE</scope>
    <source>
        <strain evidence="6">Bjer_18-Q3-R1-45_BAT3C.347</strain>
    </source>
</reference>
<dbReference type="SUPFAM" id="SSF69349">
    <property type="entry name" value="Phage fibre proteins"/>
    <property type="match status" value="2"/>
</dbReference>
<evidence type="ECO:0000259" key="5">
    <source>
        <dbReference type="Pfam" id="PF22178"/>
    </source>
</evidence>
<dbReference type="AlphaFoldDB" id="A0A9D7EDC8"/>
<dbReference type="Proteomes" id="UP000807785">
    <property type="component" value="Unassembled WGS sequence"/>
</dbReference>
<evidence type="ECO:0000256" key="1">
    <source>
        <dbReference type="ARBA" id="ARBA00004613"/>
    </source>
</evidence>
<dbReference type="GO" id="GO:0005576">
    <property type="term" value="C:extracellular region"/>
    <property type="evidence" value="ECO:0007669"/>
    <property type="project" value="UniProtKB-SubCell"/>
</dbReference>
<dbReference type="SUPFAM" id="SSF69255">
    <property type="entry name" value="gp5 N-terminal domain-like"/>
    <property type="match status" value="1"/>
</dbReference>
<evidence type="ECO:0000259" key="4">
    <source>
        <dbReference type="Pfam" id="PF04717"/>
    </source>
</evidence>